<dbReference type="EMBL" id="GG673921">
    <property type="protein sequence ID" value="EER14742.1"/>
    <property type="molecule type" value="Genomic_DNA"/>
</dbReference>
<feature type="domain" description="RRM" evidence="3">
    <location>
        <begin position="382"/>
        <end position="459"/>
    </location>
</feature>
<dbReference type="Gene3D" id="3.30.70.330">
    <property type="match status" value="4"/>
</dbReference>
<feature type="compositionally biased region" description="Polar residues" evidence="2">
    <location>
        <begin position="461"/>
        <end position="476"/>
    </location>
</feature>
<dbReference type="InterPro" id="IPR000504">
    <property type="entry name" value="RRM_dom"/>
</dbReference>
<dbReference type="OrthoDB" id="193499at2759"/>
<sequence>MSPRPGQWERAGEKGENWYEDAAGDYQEEGSRNGGNVFHPEISREELAELHSVKVDCVGPETTEADVYGTFSRFGEVRDIYIPKEMDGVTNKPFCFVRYGSEEEAQKALTVRGVRLPGGHAEVRAQLSKKRSSDAGRRASSKLEDRSPVKARDNVQPYDGGRRPPKEGEEGKSELFSVKVSNLAADTAPAELVHIFSIYGLVREVYIPEGVYYGFVRFGREEEAVAALGADQTTSLRGAMRPIKVELSSRNRQHFKPLERRSYTATPFPQDEQQQQWQRERNNYGADTLPMSQPYPSSSKFPSTNPANPMPPRAQPSPSAPQQGRFSRPSYGDSRHPAEPGQASRNTSLAAAPAEGRVRGRPNPARVEDLPQLDRETRDRLVSVKIDGLDDPGKYRQEVYELFSEFGKVQEVYVPMARAYDHPHYMFVRYSTTEEAEASLTLNGRMVNGWPIRCGLAKRPLTSSTHGQSSVPGSSWSRRDPAPASGWTEQEQQRGWRVSNPARPSAPAESNSRGDAGYRTDKYYPPTGDQGPPSSAPNQQQNAHRPVLSAQDRERMFSVKVNNVGWETTEAEIEGIFSDYGYITEVYHPRDKPFAFVRFETEREAM</sequence>
<feature type="region of interest" description="Disordered" evidence="2">
    <location>
        <begin position="459"/>
        <end position="548"/>
    </location>
</feature>
<dbReference type="AlphaFoldDB" id="C5KL69"/>
<feature type="domain" description="RRM" evidence="3">
    <location>
        <begin position="51"/>
        <end position="130"/>
    </location>
</feature>
<dbReference type="InterPro" id="IPR035979">
    <property type="entry name" value="RBD_domain_sf"/>
</dbReference>
<evidence type="ECO:0000256" key="1">
    <source>
        <dbReference type="PROSITE-ProRule" id="PRU00176"/>
    </source>
</evidence>
<feature type="region of interest" description="Disordered" evidence="2">
    <location>
        <begin position="1"/>
        <end position="38"/>
    </location>
</feature>
<evidence type="ECO:0000259" key="3">
    <source>
        <dbReference type="PROSITE" id="PS50102"/>
    </source>
</evidence>
<dbReference type="InterPro" id="IPR050907">
    <property type="entry name" value="SRSF"/>
</dbReference>
<feature type="compositionally biased region" description="Basic and acidic residues" evidence="2">
    <location>
        <begin position="160"/>
        <end position="173"/>
    </location>
</feature>
<keyword evidence="5" id="KW-1185">Reference proteome</keyword>
<dbReference type="Proteomes" id="UP000007800">
    <property type="component" value="Unassembled WGS sequence"/>
</dbReference>
<evidence type="ECO:0000313" key="5">
    <source>
        <dbReference type="Proteomes" id="UP000007800"/>
    </source>
</evidence>
<proteinExistence type="predicted"/>
<keyword evidence="1" id="KW-0694">RNA-binding</keyword>
<dbReference type="SMART" id="SM00360">
    <property type="entry name" value="RRM"/>
    <property type="match status" value="3"/>
</dbReference>
<feature type="compositionally biased region" description="Polar residues" evidence="2">
    <location>
        <begin position="290"/>
        <end position="304"/>
    </location>
</feature>
<dbReference type="SUPFAM" id="SSF54928">
    <property type="entry name" value="RNA-binding domain, RBD"/>
    <property type="match status" value="4"/>
</dbReference>
<reference evidence="4 5" key="1">
    <citation type="submission" date="2008-07" db="EMBL/GenBank/DDBJ databases">
        <authorList>
            <person name="El-Sayed N."/>
            <person name="Caler E."/>
            <person name="Inman J."/>
            <person name="Amedeo P."/>
            <person name="Hass B."/>
            <person name="Wortman J."/>
        </authorList>
    </citation>
    <scope>NUCLEOTIDE SEQUENCE [LARGE SCALE GENOMIC DNA]</scope>
    <source>
        <strain evidence="5">ATCC 50983 / TXsc</strain>
    </source>
</reference>
<gene>
    <name evidence="4" type="ORF">Pmar_PMAR015269</name>
</gene>
<name>C5KL69_PERM5</name>
<dbReference type="Pfam" id="PF00076">
    <property type="entry name" value="RRM_1"/>
    <property type="match status" value="4"/>
</dbReference>
<evidence type="ECO:0000313" key="4">
    <source>
        <dbReference type="EMBL" id="EER14742.1"/>
    </source>
</evidence>
<dbReference type="InParanoid" id="C5KL69"/>
<dbReference type="CDD" id="cd00590">
    <property type="entry name" value="RRM_SF"/>
    <property type="match status" value="3"/>
</dbReference>
<feature type="compositionally biased region" description="Polar residues" evidence="2">
    <location>
        <begin position="532"/>
        <end position="543"/>
    </location>
</feature>
<feature type="domain" description="RRM" evidence="3">
    <location>
        <begin position="557"/>
        <end position="606"/>
    </location>
</feature>
<dbReference type="PROSITE" id="PS50102">
    <property type="entry name" value="RRM"/>
    <property type="match status" value="4"/>
</dbReference>
<evidence type="ECO:0000256" key="2">
    <source>
        <dbReference type="SAM" id="MobiDB-lite"/>
    </source>
</evidence>
<feature type="compositionally biased region" description="Pro residues" evidence="2">
    <location>
        <begin position="308"/>
        <end position="319"/>
    </location>
</feature>
<dbReference type="GeneID" id="9045929"/>
<protein>
    <submittedName>
        <fullName evidence="4">RNA-binding protein, putative</fullName>
    </submittedName>
</protein>
<dbReference type="PANTHER" id="PTHR23147">
    <property type="entry name" value="SERINE/ARGININE RICH SPLICING FACTOR"/>
    <property type="match status" value="1"/>
</dbReference>
<organism evidence="5">
    <name type="scientific">Perkinsus marinus (strain ATCC 50983 / TXsc)</name>
    <dbReference type="NCBI Taxonomy" id="423536"/>
    <lineage>
        <taxon>Eukaryota</taxon>
        <taxon>Sar</taxon>
        <taxon>Alveolata</taxon>
        <taxon>Perkinsozoa</taxon>
        <taxon>Perkinsea</taxon>
        <taxon>Perkinsida</taxon>
        <taxon>Perkinsidae</taxon>
        <taxon>Perkinsus</taxon>
    </lineage>
</organism>
<dbReference type="GO" id="GO:0003723">
    <property type="term" value="F:RNA binding"/>
    <property type="evidence" value="ECO:0007669"/>
    <property type="project" value="UniProtKB-UniRule"/>
</dbReference>
<accession>C5KL69</accession>
<dbReference type="InterPro" id="IPR012677">
    <property type="entry name" value="Nucleotide-bd_a/b_plait_sf"/>
</dbReference>
<dbReference type="OMA" id="RDDECKP"/>
<feature type="region of interest" description="Disordered" evidence="2">
    <location>
        <begin position="125"/>
        <end position="173"/>
    </location>
</feature>
<feature type="compositionally biased region" description="Acidic residues" evidence="2">
    <location>
        <begin position="18"/>
        <end position="28"/>
    </location>
</feature>
<dbReference type="RefSeq" id="XP_002782946.1">
    <property type="nucleotide sequence ID" value="XM_002782900.1"/>
</dbReference>
<feature type="region of interest" description="Disordered" evidence="2">
    <location>
        <begin position="247"/>
        <end position="367"/>
    </location>
</feature>
<feature type="domain" description="RRM" evidence="3">
    <location>
        <begin position="176"/>
        <end position="250"/>
    </location>
</feature>
<feature type="compositionally biased region" description="Basic and acidic residues" evidence="2">
    <location>
        <begin position="131"/>
        <end position="153"/>
    </location>
</feature>